<dbReference type="KEGG" id="bpt:Bpet2719"/>
<evidence type="ECO:0000256" key="1">
    <source>
        <dbReference type="SAM" id="Coils"/>
    </source>
</evidence>
<keyword evidence="1" id="KW-0175">Coiled coil</keyword>
<accession>A9IQI4</accession>
<keyword evidence="2" id="KW-0449">Lipoprotein</keyword>
<organism evidence="2 3">
    <name type="scientific">Bordetella petrii (strain ATCC BAA-461 / DSM 12804 / CCUG 43448 / CIP 107267 / Se-1111R)</name>
    <dbReference type="NCBI Taxonomy" id="340100"/>
    <lineage>
        <taxon>Bacteria</taxon>
        <taxon>Pseudomonadati</taxon>
        <taxon>Pseudomonadota</taxon>
        <taxon>Betaproteobacteria</taxon>
        <taxon>Burkholderiales</taxon>
        <taxon>Alcaligenaceae</taxon>
        <taxon>Bordetella</taxon>
    </lineage>
</organism>
<dbReference type="AlphaFoldDB" id="A9IQI4"/>
<proteinExistence type="predicted"/>
<dbReference type="Proteomes" id="UP000001225">
    <property type="component" value="Chromosome"/>
</dbReference>
<keyword evidence="3" id="KW-1185">Reference proteome</keyword>
<dbReference type="STRING" id="94624.Bpet2719"/>
<protein>
    <submittedName>
        <fullName evidence="2">Lipoprotein</fullName>
    </submittedName>
</protein>
<dbReference type="InterPro" id="IPR021413">
    <property type="entry name" value="DUF3053"/>
</dbReference>
<reference evidence="2 3" key="1">
    <citation type="journal article" date="2008" name="BMC Genomics">
        <title>The missing link: Bordetella petrii is endowed with both the metabolic versatility of environmental bacteria and virulence traits of pathogenic Bordetellae.</title>
        <authorList>
            <person name="Gross R."/>
            <person name="Guzman C.A."/>
            <person name="Sebaihia M."/>
            <person name="Martins Dos Santos V.A."/>
            <person name="Pieper D.H."/>
            <person name="Koebnik R."/>
            <person name="Lechner M."/>
            <person name="Bartels D."/>
            <person name="Buhrmester J."/>
            <person name="Choudhuri J.V."/>
            <person name="Ebensen T."/>
            <person name="Gaigalat L."/>
            <person name="Herrmann S."/>
            <person name="Khachane A.N."/>
            <person name="Larisch C."/>
            <person name="Link S."/>
            <person name="Linke B."/>
            <person name="Meyer F."/>
            <person name="Mormann S."/>
            <person name="Nakunst D."/>
            <person name="Rueckert C."/>
            <person name="Schneiker-Bekel S."/>
            <person name="Schulze K."/>
            <person name="Vorhoelter F.J."/>
            <person name="Yevsa T."/>
            <person name="Engle J.T."/>
            <person name="Goldman W.E."/>
            <person name="Puehler A."/>
            <person name="Goebel U.B."/>
            <person name="Goesmann A."/>
            <person name="Bloecker H."/>
            <person name="Kaiser O."/>
            <person name="Martinez-Arias R."/>
        </authorList>
    </citation>
    <scope>NUCLEOTIDE SEQUENCE [LARGE SCALE GENOMIC DNA]</scope>
    <source>
        <strain evidence="3">ATCC BAA-461 / DSM 12804 / CCUG 43448 / CIP 107267 / Se-1111R</strain>
    </source>
</reference>
<evidence type="ECO:0000313" key="3">
    <source>
        <dbReference type="Proteomes" id="UP000001225"/>
    </source>
</evidence>
<name>A9IQI4_BORPD</name>
<dbReference type="EMBL" id="AM902716">
    <property type="protein sequence ID" value="CAP43061.1"/>
    <property type="molecule type" value="Genomic_DNA"/>
</dbReference>
<sequence length="230" mass="24643">MRIAVNFIWLLAAGLLLAGCVNKEPDQRAAFMAWLQASVVEAPGAAVPALDDAQRDAFGDYVEHYQVLADFDAVAATVVERLGRALEHQELHTLAQLRARQDALLADRQALSEARASLRRALERAGTERAGLEQPADLQAVYAQAYGRAVTGSAARLEPLLAVAAAALDDAVRAAEYVVRHRGQIVIDAESASVRDPSVQQELNRLLDALNGHAEAVGQAQRSLRALAPA</sequence>
<evidence type="ECO:0000313" key="2">
    <source>
        <dbReference type="EMBL" id="CAP43061.1"/>
    </source>
</evidence>
<dbReference type="Pfam" id="PF11254">
    <property type="entry name" value="DUF3053"/>
    <property type="match status" value="1"/>
</dbReference>
<gene>
    <name evidence="2" type="ordered locus">Bpet2719</name>
</gene>
<dbReference type="PROSITE" id="PS51257">
    <property type="entry name" value="PROKAR_LIPOPROTEIN"/>
    <property type="match status" value="1"/>
</dbReference>
<dbReference type="eggNOG" id="ENOG502ZAGZ">
    <property type="taxonomic scope" value="Bacteria"/>
</dbReference>
<feature type="coiled-coil region" evidence="1">
    <location>
        <begin position="94"/>
        <end position="128"/>
    </location>
</feature>